<evidence type="ECO:0000313" key="1">
    <source>
        <dbReference type="EMBL" id="HAS8541180.1"/>
    </source>
</evidence>
<name>A0A8H9TGJ1_VIBVL</name>
<protein>
    <submittedName>
        <fullName evidence="1">Uncharacterized protein</fullName>
    </submittedName>
</protein>
<sequence>MTGKLKQTAAQFAFHCLLEVFAANRLGIRYLILPSTHHRVCVVAQPSSAHSLNSVRWLKRSVS</sequence>
<organism evidence="1">
    <name type="scientific">Vibrio vulnificus</name>
    <dbReference type="NCBI Taxonomy" id="672"/>
    <lineage>
        <taxon>Bacteria</taxon>
        <taxon>Pseudomonadati</taxon>
        <taxon>Pseudomonadota</taxon>
        <taxon>Gammaproteobacteria</taxon>
        <taxon>Vibrionales</taxon>
        <taxon>Vibrionaceae</taxon>
        <taxon>Vibrio</taxon>
    </lineage>
</organism>
<comment type="caution">
    <text evidence="1">The sequence shown here is derived from an EMBL/GenBank/DDBJ whole genome shotgun (WGS) entry which is preliminary data.</text>
</comment>
<reference evidence="1" key="2">
    <citation type="submission" date="2019-01" db="EMBL/GenBank/DDBJ databases">
        <authorList>
            <consortium name="NCBI Pathogen Detection Project"/>
        </authorList>
    </citation>
    <scope>NUCLEOTIDE SEQUENCE</scope>
    <source>
        <strain evidence="1">BCW_3452</strain>
    </source>
</reference>
<reference evidence="1" key="1">
    <citation type="journal article" date="2018" name="Genome Biol.">
        <title>SKESA: strategic k-mer extension for scrupulous assemblies.</title>
        <authorList>
            <person name="Souvorov A."/>
            <person name="Agarwala R."/>
            <person name="Lipman D.J."/>
        </authorList>
    </citation>
    <scope>NUCLEOTIDE SEQUENCE</scope>
    <source>
        <strain evidence="1">BCW_3452</strain>
    </source>
</reference>
<dbReference type="Proteomes" id="UP000863257">
    <property type="component" value="Unassembled WGS sequence"/>
</dbReference>
<proteinExistence type="predicted"/>
<gene>
    <name evidence="1" type="ORF">I7730_15470</name>
</gene>
<accession>A0A8H9TGJ1</accession>
<dbReference type="EMBL" id="DACRBY010000019">
    <property type="protein sequence ID" value="HAS8541180.1"/>
    <property type="molecule type" value="Genomic_DNA"/>
</dbReference>
<dbReference type="AlphaFoldDB" id="A0A8H9TGJ1"/>